<keyword evidence="3" id="KW-1185">Reference proteome</keyword>
<accession>A0A087THU3</accession>
<keyword evidence="1" id="KW-0812">Transmembrane</keyword>
<feature type="non-terminal residue" evidence="2">
    <location>
        <position position="163"/>
    </location>
</feature>
<protein>
    <recommendedName>
        <fullName evidence="4">Transmembrane protein</fullName>
    </recommendedName>
</protein>
<organism evidence="2 3">
    <name type="scientific">Stegodyphus mimosarum</name>
    <name type="common">African social velvet spider</name>
    <dbReference type="NCBI Taxonomy" id="407821"/>
    <lineage>
        <taxon>Eukaryota</taxon>
        <taxon>Metazoa</taxon>
        <taxon>Ecdysozoa</taxon>
        <taxon>Arthropoda</taxon>
        <taxon>Chelicerata</taxon>
        <taxon>Arachnida</taxon>
        <taxon>Araneae</taxon>
        <taxon>Araneomorphae</taxon>
        <taxon>Entelegynae</taxon>
        <taxon>Eresoidea</taxon>
        <taxon>Eresidae</taxon>
        <taxon>Stegodyphus</taxon>
    </lineage>
</organism>
<dbReference type="AlphaFoldDB" id="A0A087THU3"/>
<feature type="transmembrane region" description="Helical" evidence="1">
    <location>
        <begin position="105"/>
        <end position="136"/>
    </location>
</feature>
<dbReference type="Proteomes" id="UP000054359">
    <property type="component" value="Unassembled WGS sequence"/>
</dbReference>
<reference evidence="2 3" key="1">
    <citation type="submission" date="2013-11" db="EMBL/GenBank/DDBJ databases">
        <title>Genome sequencing of Stegodyphus mimosarum.</title>
        <authorList>
            <person name="Bechsgaard J."/>
        </authorList>
    </citation>
    <scope>NUCLEOTIDE SEQUENCE [LARGE SCALE GENOMIC DNA]</scope>
</reference>
<keyword evidence="1" id="KW-0472">Membrane</keyword>
<evidence type="ECO:0000313" key="3">
    <source>
        <dbReference type="Proteomes" id="UP000054359"/>
    </source>
</evidence>
<gene>
    <name evidence="2" type="ORF">X975_02981</name>
</gene>
<name>A0A087THU3_STEMI</name>
<sequence>MSGCGVDGSMGSSITGERCRVSSMGRGSISVLRLIDNDWVGVEDDISWLLAFSSRFVSLDLSSVTVLIGDVLYYSFNTVEIFVSVAALYSSVSVSAFLAEGDGTVIIVGFISEIIGLRWVMLFLSVTTSWCSIVLGERHSSKSCNKDNLCDHVISVVELFPTH</sequence>
<evidence type="ECO:0008006" key="4">
    <source>
        <dbReference type="Google" id="ProtNLM"/>
    </source>
</evidence>
<evidence type="ECO:0000313" key="2">
    <source>
        <dbReference type="EMBL" id="KFM64682.1"/>
    </source>
</evidence>
<dbReference type="EMBL" id="KK115285">
    <property type="protein sequence ID" value="KFM64682.1"/>
    <property type="molecule type" value="Genomic_DNA"/>
</dbReference>
<keyword evidence="1" id="KW-1133">Transmembrane helix</keyword>
<evidence type="ECO:0000256" key="1">
    <source>
        <dbReference type="SAM" id="Phobius"/>
    </source>
</evidence>
<feature type="transmembrane region" description="Helical" evidence="1">
    <location>
        <begin position="81"/>
        <end position="99"/>
    </location>
</feature>
<proteinExistence type="predicted"/>